<accession>A0A8K0C608</accession>
<gene>
    <name evidence="11" type="ORF">ILUMI_27517</name>
</gene>
<feature type="chain" id="PRO_5035440253" description="Major facilitator superfamily (MFS) profile domain-containing protein" evidence="9">
    <location>
        <begin position="24"/>
        <end position="510"/>
    </location>
</feature>
<feature type="transmembrane region" description="Helical" evidence="8">
    <location>
        <begin position="383"/>
        <end position="404"/>
    </location>
</feature>
<dbReference type="AlphaFoldDB" id="A0A8K0C608"/>
<evidence type="ECO:0000256" key="7">
    <source>
        <dbReference type="ARBA" id="ARBA00023136"/>
    </source>
</evidence>
<keyword evidence="4 8" id="KW-0812">Transmembrane</keyword>
<reference evidence="11" key="1">
    <citation type="submission" date="2019-08" db="EMBL/GenBank/DDBJ databases">
        <title>The genome of the North American firefly Photinus pyralis.</title>
        <authorList>
            <consortium name="Photinus pyralis genome working group"/>
            <person name="Fallon T.R."/>
            <person name="Sander Lower S.E."/>
            <person name="Weng J.-K."/>
        </authorList>
    </citation>
    <scope>NUCLEOTIDE SEQUENCE</scope>
    <source>
        <strain evidence="11">TRF0915ILg1</strain>
        <tissue evidence="11">Whole body</tissue>
    </source>
</reference>
<feature type="signal peptide" evidence="9">
    <location>
        <begin position="1"/>
        <end position="23"/>
    </location>
</feature>
<keyword evidence="5" id="KW-0532">Neurotransmitter transport</keyword>
<dbReference type="PANTHER" id="PTHR23506">
    <property type="entry name" value="GH10249P"/>
    <property type="match status" value="1"/>
</dbReference>
<dbReference type="InterPro" id="IPR050930">
    <property type="entry name" value="MFS_Vesicular_Transporter"/>
</dbReference>
<keyword evidence="12" id="KW-1185">Reference proteome</keyword>
<evidence type="ECO:0000259" key="10">
    <source>
        <dbReference type="PROSITE" id="PS50850"/>
    </source>
</evidence>
<feature type="transmembrane region" description="Helical" evidence="8">
    <location>
        <begin position="138"/>
        <end position="163"/>
    </location>
</feature>
<organism evidence="11 12">
    <name type="scientific">Ignelater luminosus</name>
    <name type="common">Cucubano</name>
    <name type="synonym">Pyrophorus luminosus</name>
    <dbReference type="NCBI Taxonomy" id="2038154"/>
    <lineage>
        <taxon>Eukaryota</taxon>
        <taxon>Metazoa</taxon>
        <taxon>Ecdysozoa</taxon>
        <taxon>Arthropoda</taxon>
        <taxon>Hexapoda</taxon>
        <taxon>Insecta</taxon>
        <taxon>Pterygota</taxon>
        <taxon>Neoptera</taxon>
        <taxon>Endopterygota</taxon>
        <taxon>Coleoptera</taxon>
        <taxon>Polyphaga</taxon>
        <taxon>Elateriformia</taxon>
        <taxon>Elateroidea</taxon>
        <taxon>Elateridae</taxon>
        <taxon>Agrypninae</taxon>
        <taxon>Pyrophorini</taxon>
        <taxon>Ignelater</taxon>
    </lineage>
</organism>
<evidence type="ECO:0000256" key="6">
    <source>
        <dbReference type="ARBA" id="ARBA00022989"/>
    </source>
</evidence>
<feature type="transmembrane region" description="Helical" evidence="8">
    <location>
        <begin position="349"/>
        <end position="371"/>
    </location>
</feature>
<evidence type="ECO:0000313" key="12">
    <source>
        <dbReference type="Proteomes" id="UP000801492"/>
    </source>
</evidence>
<feature type="transmembrane region" description="Helical" evidence="8">
    <location>
        <begin position="47"/>
        <end position="69"/>
    </location>
</feature>
<evidence type="ECO:0000256" key="8">
    <source>
        <dbReference type="SAM" id="Phobius"/>
    </source>
</evidence>
<dbReference type="InterPro" id="IPR001958">
    <property type="entry name" value="Tet-R_TetA/multi-R_MdtG-like"/>
</dbReference>
<keyword evidence="3" id="KW-0813">Transport</keyword>
<dbReference type="OrthoDB" id="446368at2759"/>
<keyword evidence="6 8" id="KW-1133">Transmembrane helix</keyword>
<proteinExistence type="inferred from homology"/>
<keyword evidence="7 8" id="KW-0472">Membrane</keyword>
<evidence type="ECO:0000256" key="9">
    <source>
        <dbReference type="SAM" id="SignalP"/>
    </source>
</evidence>
<dbReference type="PROSITE" id="PS50850">
    <property type="entry name" value="MFS"/>
    <property type="match status" value="1"/>
</dbReference>
<dbReference type="Pfam" id="PF07690">
    <property type="entry name" value="MFS_1"/>
    <property type="match status" value="2"/>
</dbReference>
<dbReference type="Gene3D" id="1.20.1250.20">
    <property type="entry name" value="MFS general substrate transporter like domains"/>
    <property type="match status" value="2"/>
</dbReference>
<dbReference type="GO" id="GO:0022857">
    <property type="term" value="F:transmembrane transporter activity"/>
    <property type="evidence" value="ECO:0007669"/>
    <property type="project" value="InterPro"/>
</dbReference>
<feature type="transmembrane region" description="Helical" evidence="8">
    <location>
        <begin position="248"/>
        <end position="268"/>
    </location>
</feature>
<keyword evidence="9" id="KW-0732">Signal</keyword>
<dbReference type="Proteomes" id="UP000801492">
    <property type="component" value="Unassembled WGS sequence"/>
</dbReference>
<evidence type="ECO:0000256" key="4">
    <source>
        <dbReference type="ARBA" id="ARBA00022692"/>
    </source>
</evidence>
<comment type="caution">
    <text evidence="11">The sequence shown here is derived from an EMBL/GenBank/DDBJ whole genome shotgun (WGS) entry which is preliminary data.</text>
</comment>
<evidence type="ECO:0000256" key="1">
    <source>
        <dbReference type="ARBA" id="ARBA00004141"/>
    </source>
</evidence>
<feature type="transmembrane region" description="Helical" evidence="8">
    <location>
        <begin position="308"/>
        <end position="328"/>
    </location>
</feature>
<dbReference type="InterPro" id="IPR020846">
    <property type="entry name" value="MFS_dom"/>
</dbReference>
<comment type="subcellular location">
    <subcellularLocation>
        <location evidence="1">Membrane</location>
        <topology evidence="1">Multi-pass membrane protein</topology>
    </subcellularLocation>
</comment>
<dbReference type="GO" id="GO:0016020">
    <property type="term" value="C:membrane"/>
    <property type="evidence" value="ECO:0007669"/>
    <property type="project" value="UniProtKB-SubCell"/>
</dbReference>
<dbReference type="PRINTS" id="PR01035">
    <property type="entry name" value="TCRTETA"/>
</dbReference>
<dbReference type="InterPro" id="IPR036259">
    <property type="entry name" value="MFS_trans_sf"/>
</dbReference>
<feature type="transmembrane region" description="Helical" evidence="8">
    <location>
        <begin position="169"/>
        <end position="191"/>
    </location>
</feature>
<feature type="transmembrane region" description="Helical" evidence="8">
    <location>
        <begin position="280"/>
        <end position="302"/>
    </location>
</feature>
<feature type="domain" description="Major facilitator superfamily (MFS) profile" evidence="10">
    <location>
        <begin position="11"/>
        <end position="407"/>
    </location>
</feature>
<comment type="similarity">
    <text evidence="2">Belongs to the major facilitator superfamily. Vesicular transporter family.</text>
</comment>
<evidence type="ECO:0000256" key="5">
    <source>
        <dbReference type="ARBA" id="ARBA00022775"/>
    </source>
</evidence>
<evidence type="ECO:0000256" key="2">
    <source>
        <dbReference type="ARBA" id="ARBA00006829"/>
    </source>
</evidence>
<dbReference type="PANTHER" id="PTHR23506:SF26">
    <property type="entry name" value="MFS-TYPE TRANSPORTER SLC18B1"/>
    <property type="match status" value="1"/>
</dbReference>
<sequence>MRHFTRRQWLTLVVIGIADFCNAICVSLQAPFYPKEAENKGCTATEYGLVFGIFELVVFLVSPIYGAHLNKMGPKLVFNTGIYTTGICAILFGLLDKVGGHYPFIILSFIIRIVEAVGNAAFLTASFAIIAKEFPDSVATVFACLETCFGFGLIVGPTVGGALYQVGGYTMPFAVMGSALFLAAILTAFVLPGHSDGEDRDKGPSMIKALKIPGVLLATISIIVTSMSIGFLQATLEPHLRQFDMKPVLLGIMFVINGGTYAATAPGFGWICDRIATPKLLTIFGAVFVGAGFVLVGPAPFLPIETSMTLVITGLILHGLGMSAQLVASFTDALRTSIAHGFQNNLETFALISGLWTSTFALGAFIGPSLSGILYDSIGFRNASMFVCAVHLLLAVVVTLFLFFSHKPAAYVELKEEKLANGDVLSSLGKTPQNSVNESVKSIRSVGNGISIEKSRPAGMNSLIACNSYKSQAWPKRELNGLNLGPYSHSYGALDVRNGSVVVPYLQGVA</sequence>
<feature type="transmembrane region" description="Helical" evidence="8">
    <location>
        <begin position="76"/>
        <end position="95"/>
    </location>
</feature>
<evidence type="ECO:0000313" key="11">
    <source>
        <dbReference type="EMBL" id="KAF2878658.1"/>
    </source>
</evidence>
<feature type="transmembrane region" description="Helical" evidence="8">
    <location>
        <begin position="212"/>
        <end position="236"/>
    </location>
</feature>
<name>A0A8K0C608_IGNLU</name>
<protein>
    <recommendedName>
        <fullName evidence="10">Major facilitator superfamily (MFS) profile domain-containing protein</fullName>
    </recommendedName>
</protein>
<dbReference type="SUPFAM" id="SSF103473">
    <property type="entry name" value="MFS general substrate transporter"/>
    <property type="match status" value="1"/>
</dbReference>
<evidence type="ECO:0000256" key="3">
    <source>
        <dbReference type="ARBA" id="ARBA00022448"/>
    </source>
</evidence>
<feature type="transmembrane region" description="Helical" evidence="8">
    <location>
        <begin position="101"/>
        <end position="131"/>
    </location>
</feature>
<dbReference type="InterPro" id="IPR011701">
    <property type="entry name" value="MFS"/>
</dbReference>
<dbReference type="EMBL" id="VTPC01091312">
    <property type="protein sequence ID" value="KAF2878658.1"/>
    <property type="molecule type" value="Genomic_DNA"/>
</dbReference>